<dbReference type="GO" id="GO:0004592">
    <property type="term" value="F:pantoate-beta-alanine ligase activity"/>
    <property type="evidence" value="ECO:0007669"/>
    <property type="project" value="UniProtKB-UniRule"/>
</dbReference>
<dbReference type="GO" id="GO:0005524">
    <property type="term" value="F:ATP binding"/>
    <property type="evidence" value="ECO:0007669"/>
    <property type="project" value="UniProtKB-KW"/>
</dbReference>
<feature type="binding site" evidence="15">
    <location>
        <position position="176"/>
    </location>
    <ligand>
        <name>ATP</name>
        <dbReference type="ChEBI" id="CHEBI:30616"/>
    </ligand>
</feature>
<evidence type="ECO:0000256" key="7">
    <source>
        <dbReference type="ARBA" id="ARBA00022598"/>
    </source>
</evidence>
<dbReference type="Gene3D" id="3.40.50.620">
    <property type="entry name" value="HUPs"/>
    <property type="match status" value="1"/>
</dbReference>
<evidence type="ECO:0000256" key="14">
    <source>
        <dbReference type="ARBA" id="ARBA00077433"/>
    </source>
</evidence>
<comment type="function">
    <text evidence="13 15">Catalyzes the condensation of pantoate with beta-alanine in an ATP-dependent reaction via a pantoyl-adenylate intermediate.</text>
</comment>
<evidence type="ECO:0000256" key="9">
    <source>
        <dbReference type="ARBA" id="ARBA00022741"/>
    </source>
</evidence>
<comment type="miscellaneous">
    <text evidence="15">The reaction proceeds by a bi uni uni bi ping pong mechanism.</text>
</comment>
<dbReference type="GO" id="GO:0005829">
    <property type="term" value="C:cytosol"/>
    <property type="evidence" value="ECO:0007669"/>
    <property type="project" value="TreeGrafter"/>
</dbReference>
<dbReference type="KEGG" id="aym:YM304_24560"/>
<evidence type="ECO:0000256" key="3">
    <source>
        <dbReference type="ARBA" id="ARBA00009256"/>
    </source>
</evidence>
<dbReference type="InterPro" id="IPR003721">
    <property type="entry name" value="Pantoate_ligase"/>
</dbReference>
<feature type="binding site" evidence="15">
    <location>
        <position position="61"/>
    </location>
    <ligand>
        <name>beta-alanine</name>
        <dbReference type="ChEBI" id="CHEBI:57966"/>
    </ligand>
</feature>
<reference evidence="16 17" key="1">
    <citation type="journal article" date="2013" name="Int. J. Syst. Evol. Microbiol.">
        <title>Ilumatobacter nonamiense sp. nov. and Ilumatobacter coccineum sp. nov., isolated from seashore sand.</title>
        <authorList>
            <person name="Matsumoto A."/>
            <person name="Kasai H."/>
            <person name="Matsuo Y."/>
            <person name="Shizuri Y."/>
            <person name="Ichikawa N."/>
            <person name="Fujita N."/>
            <person name="Omura S."/>
            <person name="Takahashi Y."/>
        </authorList>
    </citation>
    <scope>NUCLEOTIDE SEQUENCE [LARGE SCALE GENOMIC DNA]</scope>
    <source>
        <strain evidence="17">NBRC 103263 / KCTC 29153 / YM16-304</strain>
    </source>
</reference>
<gene>
    <name evidence="15 16" type="primary">panC</name>
    <name evidence="16" type="ORF">YM304_24560</name>
</gene>
<feature type="binding site" evidence="15">
    <location>
        <begin position="30"/>
        <end position="37"/>
    </location>
    <ligand>
        <name>ATP</name>
        <dbReference type="ChEBI" id="CHEBI:30616"/>
    </ligand>
</feature>
<dbReference type="Gene3D" id="3.30.1300.10">
    <property type="entry name" value="Pantoate-beta-alanine ligase, C-terminal domain"/>
    <property type="match status" value="1"/>
</dbReference>
<dbReference type="EMBL" id="AP012057">
    <property type="protein sequence ID" value="BAN02770.1"/>
    <property type="molecule type" value="Genomic_DNA"/>
</dbReference>
<protein>
    <recommendedName>
        <fullName evidence="5 15">Pantothenate synthetase</fullName>
        <shortName evidence="15">PS</shortName>
        <ecNumber evidence="4 15">6.3.2.1</ecNumber>
    </recommendedName>
    <alternativeName>
        <fullName evidence="14 15">Pantoate--beta-alanine ligase</fullName>
    </alternativeName>
    <alternativeName>
        <fullName evidence="11 15">Pantoate-activating enzyme</fullName>
    </alternativeName>
</protein>
<evidence type="ECO:0000256" key="10">
    <source>
        <dbReference type="ARBA" id="ARBA00022840"/>
    </source>
</evidence>
<comment type="subunit">
    <text evidence="15">Homodimer.</text>
</comment>
<comment type="subcellular location">
    <subcellularLocation>
        <location evidence="1 15">Cytoplasm</location>
    </subcellularLocation>
</comment>
<keyword evidence="9 15" id="KW-0547">Nucleotide-binding</keyword>
<evidence type="ECO:0000256" key="2">
    <source>
        <dbReference type="ARBA" id="ARBA00004990"/>
    </source>
</evidence>
<keyword evidence="8 15" id="KW-0566">Pantothenate biosynthesis</keyword>
<evidence type="ECO:0000313" key="16">
    <source>
        <dbReference type="EMBL" id="BAN02770.1"/>
    </source>
</evidence>
<comment type="similarity">
    <text evidence="3 15">Belongs to the pantothenate synthetase family.</text>
</comment>
<sequence length="287" mass="30927">MKVLSTPDEMRCWSDARRRAGHSIGFVPTMGALHSGHMALVADASRRCDDVVVSIFVNPLQFNEAADFDSYPRPIDDDVAMCEAVGVDAVYAPTAATMYPSGHQTRVVPGELAEVMEGAMRPGHFEGVVTVVAKLFGAVRPDTAVFGQKDYQQLAIIKRLAADLDMGIEIIGHPIVRETDGLAQSSRNVRLSADDRRRAVAVPRSLDAAVAATAAGATPAEAVAAAEQVVAAEPRARHEYTVVFDASTLRPLDSFDEHSEPGSARVATAVWFDDVRLIDNRDLFPDD</sequence>
<dbReference type="PANTHER" id="PTHR21299:SF1">
    <property type="entry name" value="PANTOATE--BETA-ALANINE LIGASE"/>
    <property type="match status" value="1"/>
</dbReference>
<dbReference type="PANTHER" id="PTHR21299">
    <property type="entry name" value="CYTIDYLATE KINASE/PANTOATE-BETA-ALANINE LIGASE"/>
    <property type="match status" value="1"/>
</dbReference>
<accession>A0A6C7E8P2</accession>
<feature type="binding site" evidence="15">
    <location>
        <begin position="147"/>
        <end position="150"/>
    </location>
    <ligand>
        <name>ATP</name>
        <dbReference type="ChEBI" id="CHEBI:30616"/>
    </ligand>
</feature>
<proteinExistence type="inferred from homology"/>
<evidence type="ECO:0000256" key="6">
    <source>
        <dbReference type="ARBA" id="ARBA00022490"/>
    </source>
</evidence>
<dbReference type="GO" id="GO:0015940">
    <property type="term" value="P:pantothenate biosynthetic process"/>
    <property type="evidence" value="ECO:0007669"/>
    <property type="project" value="UniProtKB-UniRule"/>
</dbReference>
<dbReference type="AlphaFoldDB" id="A0A6C7E8P2"/>
<evidence type="ECO:0000313" key="17">
    <source>
        <dbReference type="Proteomes" id="UP000011863"/>
    </source>
</evidence>
<dbReference type="Pfam" id="PF02569">
    <property type="entry name" value="Pantoate_ligase"/>
    <property type="match status" value="1"/>
</dbReference>
<organism evidence="16 17">
    <name type="scientific">Ilumatobacter coccineus (strain NBRC 103263 / KCTC 29153 / YM16-304)</name>
    <dbReference type="NCBI Taxonomy" id="1313172"/>
    <lineage>
        <taxon>Bacteria</taxon>
        <taxon>Bacillati</taxon>
        <taxon>Actinomycetota</taxon>
        <taxon>Acidimicrobiia</taxon>
        <taxon>Acidimicrobiales</taxon>
        <taxon>Ilumatobacteraceae</taxon>
        <taxon>Ilumatobacter</taxon>
    </lineage>
</organism>
<dbReference type="Proteomes" id="UP000011863">
    <property type="component" value="Chromosome"/>
</dbReference>
<dbReference type="SUPFAM" id="SSF52374">
    <property type="entry name" value="Nucleotidylyl transferase"/>
    <property type="match status" value="1"/>
</dbReference>
<feature type="binding site" evidence="15">
    <location>
        <position position="153"/>
    </location>
    <ligand>
        <name>(R)-pantoate</name>
        <dbReference type="ChEBI" id="CHEBI:15980"/>
    </ligand>
</feature>
<dbReference type="NCBIfam" id="TIGR00018">
    <property type="entry name" value="panC"/>
    <property type="match status" value="1"/>
</dbReference>
<dbReference type="EC" id="6.3.2.1" evidence="4 15"/>
<evidence type="ECO:0000256" key="15">
    <source>
        <dbReference type="HAMAP-Rule" id="MF_00158"/>
    </source>
</evidence>
<dbReference type="FunFam" id="3.40.50.620:FF:000114">
    <property type="entry name" value="Pantothenate synthetase"/>
    <property type="match status" value="1"/>
</dbReference>
<comment type="pathway">
    <text evidence="2 15">Cofactor biosynthesis; (R)-pantothenate biosynthesis; (R)-pantothenate from (R)-pantoate and beta-alanine: step 1/1.</text>
</comment>
<dbReference type="OrthoDB" id="9773087at2"/>
<comment type="catalytic activity">
    <reaction evidence="12 15">
        <text>(R)-pantoate + beta-alanine + ATP = (R)-pantothenate + AMP + diphosphate + H(+)</text>
        <dbReference type="Rhea" id="RHEA:10912"/>
        <dbReference type="ChEBI" id="CHEBI:15378"/>
        <dbReference type="ChEBI" id="CHEBI:15980"/>
        <dbReference type="ChEBI" id="CHEBI:29032"/>
        <dbReference type="ChEBI" id="CHEBI:30616"/>
        <dbReference type="ChEBI" id="CHEBI:33019"/>
        <dbReference type="ChEBI" id="CHEBI:57966"/>
        <dbReference type="ChEBI" id="CHEBI:456215"/>
        <dbReference type="EC" id="6.3.2.1"/>
    </reaction>
</comment>
<feature type="binding site" evidence="15">
    <location>
        <begin position="184"/>
        <end position="187"/>
    </location>
    <ligand>
        <name>ATP</name>
        <dbReference type="ChEBI" id="CHEBI:30616"/>
    </ligand>
</feature>
<feature type="active site" description="Proton donor" evidence="15">
    <location>
        <position position="37"/>
    </location>
</feature>
<evidence type="ECO:0000256" key="8">
    <source>
        <dbReference type="ARBA" id="ARBA00022655"/>
    </source>
</evidence>
<dbReference type="HAMAP" id="MF_00158">
    <property type="entry name" value="PanC"/>
    <property type="match status" value="1"/>
</dbReference>
<dbReference type="InterPro" id="IPR042176">
    <property type="entry name" value="Pantoate_ligase_C"/>
</dbReference>
<dbReference type="UniPathway" id="UPA00028">
    <property type="reaction ID" value="UER00005"/>
</dbReference>
<evidence type="ECO:0000256" key="4">
    <source>
        <dbReference type="ARBA" id="ARBA00012219"/>
    </source>
</evidence>
<evidence type="ECO:0000256" key="11">
    <source>
        <dbReference type="ARBA" id="ARBA00032806"/>
    </source>
</evidence>
<dbReference type="CDD" id="cd00560">
    <property type="entry name" value="PanC"/>
    <property type="match status" value="1"/>
</dbReference>
<keyword evidence="7 15" id="KW-0436">Ligase</keyword>
<keyword evidence="6 15" id="KW-0963">Cytoplasm</keyword>
<keyword evidence="17" id="KW-1185">Reference proteome</keyword>
<evidence type="ECO:0000256" key="1">
    <source>
        <dbReference type="ARBA" id="ARBA00004496"/>
    </source>
</evidence>
<evidence type="ECO:0000256" key="12">
    <source>
        <dbReference type="ARBA" id="ARBA00048258"/>
    </source>
</evidence>
<keyword evidence="10 15" id="KW-0067">ATP-binding</keyword>
<feature type="binding site" evidence="15">
    <location>
        <position position="61"/>
    </location>
    <ligand>
        <name>(R)-pantoate</name>
        <dbReference type="ChEBI" id="CHEBI:15980"/>
    </ligand>
</feature>
<evidence type="ECO:0000256" key="5">
    <source>
        <dbReference type="ARBA" id="ARBA00014155"/>
    </source>
</evidence>
<name>A0A6C7E8P2_ILUCY</name>
<evidence type="ECO:0000256" key="13">
    <source>
        <dbReference type="ARBA" id="ARBA00055042"/>
    </source>
</evidence>
<dbReference type="InterPro" id="IPR014729">
    <property type="entry name" value="Rossmann-like_a/b/a_fold"/>
</dbReference>
<dbReference type="RefSeq" id="WP_015442017.1">
    <property type="nucleotide sequence ID" value="NC_020520.1"/>
</dbReference>